<keyword evidence="1" id="KW-0723">Serine/threonine-protein kinase</keyword>
<comment type="caution">
    <text evidence="8">The sequence shown here is derived from an EMBL/GenBank/DDBJ whole genome shotgun (WGS) entry which is preliminary data.</text>
</comment>
<keyword evidence="4 8" id="KW-0418">Kinase</keyword>
<dbReference type="InterPro" id="IPR000719">
    <property type="entry name" value="Prot_kinase_dom"/>
</dbReference>
<dbReference type="AlphaFoldDB" id="A0AAD8Y4V3"/>
<dbReference type="Gene3D" id="3.30.200.20">
    <property type="entry name" value="Phosphorylase Kinase, domain 1"/>
    <property type="match status" value="1"/>
</dbReference>
<dbReference type="GO" id="GO:0004674">
    <property type="term" value="F:protein serine/threonine kinase activity"/>
    <property type="evidence" value="ECO:0007669"/>
    <property type="project" value="UniProtKB-KW"/>
</dbReference>
<dbReference type="PANTHER" id="PTHR24058:SF28">
    <property type="entry name" value="SERINE_THREONINE-PROTEIN KINASE MINIBRAIN"/>
    <property type="match status" value="1"/>
</dbReference>
<dbReference type="PANTHER" id="PTHR24058">
    <property type="entry name" value="DUAL SPECIFICITY PROTEIN KINASE"/>
    <property type="match status" value="1"/>
</dbReference>
<dbReference type="EMBL" id="JATAAI010000019">
    <property type="protein sequence ID" value="KAK1739099.1"/>
    <property type="molecule type" value="Genomic_DNA"/>
</dbReference>
<reference evidence="8" key="1">
    <citation type="submission" date="2023-06" db="EMBL/GenBank/DDBJ databases">
        <title>Survivors Of The Sea: Transcriptome response of Skeletonema marinoi to long-term dormancy.</title>
        <authorList>
            <person name="Pinder M.I.M."/>
            <person name="Kourtchenko O."/>
            <person name="Robertson E.K."/>
            <person name="Larsson T."/>
            <person name="Maumus F."/>
            <person name="Osuna-Cruz C.M."/>
            <person name="Vancaester E."/>
            <person name="Stenow R."/>
            <person name="Vandepoele K."/>
            <person name="Ploug H."/>
            <person name="Bruchert V."/>
            <person name="Godhe A."/>
            <person name="Topel M."/>
        </authorList>
    </citation>
    <scope>NUCLEOTIDE SEQUENCE</scope>
    <source>
        <strain evidence="8">R05AC</strain>
    </source>
</reference>
<dbReference type="EC" id="2.7.12.1" evidence="8"/>
<dbReference type="SUPFAM" id="SSF56112">
    <property type="entry name" value="Protein kinase-like (PK-like)"/>
    <property type="match status" value="1"/>
</dbReference>
<accession>A0AAD8Y4V3</accession>
<dbReference type="GO" id="GO:0005524">
    <property type="term" value="F:ATP binding"/>
    <property type="evidence" value="ECO:0007669"/>
    <property type="project" value="UniProtKB-UniRule"/>
</dbReference>
<evidence type="ECO:0000313" key="8">
    <source>
        <dbReference type="EMBL" id="KAK1739099.1"/>
    </source>
</evidence>
<dbReference type="Proteomes" id="UP001224775">
    <property type="component" value="Unassembled WGS sequence"/>
</dbReference>
<dbReference type="PROSITE" id="PS00107">
    <property type="entry name" value="PROTEIN_KINASE_ATP"/>
    <property type="match status" value="1"/>
</dbReference>
<keyword evidence="3 6" id="KW-0547">Nucleotide-binding</keyword>
<name>A0AAD8Y4V3_9STRA</name>
<dbReference type="InterPro" id="IPR011009">
    <property type="entry name" value="Kinase-like_dom_sf"/>
</dbReference>
<organism evidence="8 9">
    <name type="scientific">Skeletonema marinoi</name>
    <dbReference type="NCBI Taxonomy" id="267567"/>
    <lineage>
        <taxon>Eukaryota</taxon>
        <taxon>Sar</taxon>
        <taxon>Stramenopiles</taxon>
        <taxon>Ochrophyta</taxon>
        <taxon>Bacillariophyta</taxon>
        <taxon>Coscinodiscophyceae</taxon>
        <taxon>Thalassiosirophycidae</taxon>
        <taxon>Thalassiosirales</taxon>
        <taxon>Skeletonemataceae</taxon>
        <taxon>Skeletonema</taxon>
        <taxon>Skeletonema marinoi-dohrnii complex</taxon>
    </lineage>
</organism>
<keyword evidence="2 8" id="KW-0808">Transferase</keyword>
<evidence type="ECO:0000256" key="5">
    <source>
        <dbReference type="ARBA" id="ARBA00022840"/>
    </source>
</evidence>
<keyword evidence="5 6" id="KW-0067">ATP-binding</keyword>
<evidence type="ECO:0000259" key="7">
    <source>
        <dbReference type="PROSITE" id="PS50011"/>
    </source>
</evidence>
<feature type="binding site" evidence="6">
    <location>
        <position position="348"/>
    </location>
    <ligand>
        <name>ATP</name>
        <dbReference type="ChEBI" id="CHEBI:30616"/>
    </ligand>
</feature>
<keyword evidence="9" id="KW-1185">Reference proteome</keyword>
<evidence type="ECO:0000256" key="2">
    <source>
        <dbReference type="ARBA" id="ARBA00022679"/>
    </source>
</evidence>
<dbReference type="Gene3D" id="1.10.510.10">
    <property type="entry name" value="Transferase(Phosphotransferase) domain 1"/>
    <property type="match status" value="1"/>
</dbReference>
<dbReference type="InterPro" id="IPR050494">
    <property type="entry name" value="Ser_Thr_dual-spec_kinase"/>
</dbReference>
<dbReference type="PROSITE" id="PS50011">
    <property type="entry name" value="PROTEIN_KINASE_DOM"/>
    <property type="match status" value="1"/>
</dbReference>
<protein>
    <submittedName>
        <fullName evidence="8">Dual specificity protein kinase</fullName>
        <ecNumber evidence="8">2.7.12.1</ecNumber>
    </submittedName>
</protein>
<evidence type="ECO:0000313" key="9">
    <source>
        <dbReference type="Proteomes" id="UP001224775"/>
    </source>
</evidence>
<evidence type="ECO:0000256" key="1">
    <source>
        <dbReference type="ARBA" id="ARBA00022527"/>
    </source>
</evidence>
<proteinExistence type="predicted"/>
<gene>
    <name evidence="8" type="ORF">QTG54_010415</name>
</gene>
<evidence type="ECO:0000256" key="3">
    <source>
        <dbReference type="ARBA" id="ARBA00022741"/>
    </source>
</evidence>
<dbReference type="InterPro" id="IPR017441">
    <property type="entry name" value="Protein_kinase_ATP_BS"/>
</dbReference>
<evidence type="ECO:0000256" key="6">
    <source>
        <dbReference type="PROSITE-ProRule" id="PRU10141"/>
    </source>
</evidence>
<sequence>MMMAKRTAADANLPEIGGVNDTPYCQICGRPDTQSPLVQDCRGGLLNTPSSSYSGHGHVHLSCLVKSAKDLPLYKDDNKSNINQESNVNHMSNTFNDYLDTCGNSDDDSQRIFSCISFTYMLSNLDRMIESERFLLKTIDTSMQLFGANHSCTQAAELALRQKKLRFVILEFLGKTCVFRALRYMMGDQEGNETLDKESCMVVQGPINNNCGVSRNNINGEQPQQQQQILVFPSKSIVPTLGTPVICRGCLKHQAHLNGNIGDVRAINRVTGECEIHFESITMEPQLIKAEYLRVLFDLPECQNLDYKFTTNEVIDNRYKLIERVGKGAFGQVVKAMDTQTDCEVAIKIIKRSAPKQNFLLQAQTEIKLLTQIHMKDPLGRHNIVRLLNTFMHKNHQCIVFEPLAKTLYQLLVNTKFRGLQLDAVRSFAKRLLQALAYLARPDVDIIHCDLKPENVMLENPKRSGVKLIDFGSACKSSEKSYTYIQSRFYRSPEVILGLPYSVAIDMWSLGCMLVEMYTGEPLFAGSDEVNMVHRFVAVLGMPPDEMIHQVKKDRQSKFFQKKEGKWTIKQSHSTGGKSNAITPSHNPKASLTEAIAKACTNVKKSHEDHDSFVDMILQMLTYQPQNRFRPEQGLQHSFIVEKLI</sequence>
<evidence type="ECO:0000256" key="4">
    <source>
        <dbReference type="ARBA" id="ARBA00022777"/>
    </source>
</evidence>
<dbReference type="GO" id="GO:0004712">
    <property type="term" value="F:protein serine/threonine/tyrosine kinase activity"/>
    <property type="evidence" value="ECO:0007669"/>
    <property type="project" value="UniProtKB-EC"/>
</dbReference>
<dbReference type="InterPro" id="IPR008271">
    <property type="entry name" value="Ser/Thr_kinase_AS"/>
</dbReference>
<dbReference type="PROSITE" id="PS00108">
    <property type="entry name" value="PROTEIN_KINASE_ST"/>
    <property type="match status" value="1"/>
</dbReference>
<dbReference type="SMART" id="SM00220">
    <property type="entry name" value="S_TKc"/>
    <property type="match status" value="1"/>
</dbReference>
<dbReference type="Pfam" id="PF00069">
    <property type="entry name" value="Pkinase"/>
    <property type="match status" value="1"/>
</dbReference>
<feature type="domain" description="Protein kinase" evidence="7">
    <location>
        <begin position="319"/>
        <end position="640"/>
    </location>
</feature>